<dbReference type="PROSITE" id="PS50110">
    <property type="entry name" value="RESPONSE_REGULATORY"/>
    <property type="match status" value="1"/>
</dbReference>
<dbReference type="Gene3D" id="3.40.1550.10">
    <property type="entry name" value="CheC-like"/>
    <property type="match status" value="1"/>
</dbReference>
<evidence type="ECO:0000313" key="6">
    <source>
        <dbReference type="Proteomes" id="UP000313645"/>
    </source>
</evidence>
<evidence type="ECO:0000313" key="5">
    <source>
        <dbReference type="EMBL" id="TBW56620.1"/>
    </source>
</evidence>
<evidence type="ECO:0000256" key="1">
    <source>
        <dbReference type="ARBA" id="ARBA00022500"/>
    </source>
</evidence>
<dbReference type="SMART" id="SM00448">
    <property type="entry name" value="REC"/>
    <property type="match status" value="1"/>
</dbReference>
<dbReference type="PANTHER" id="PTHR44591:SF24">
    <property type="entry name" value="PROTEIN-GLUTAMATE METHYLESTERASE_PROTEIN-GLUTAMINE GLUTAMINASE 1"/>
    <property type="match status" value="1"/>
</dbReference>
<reference evidence="5 6" key="1">
    <citation type="submission" date="2019-02" db="EMBL/GenBank/DDBJ databases">
        <title>Marinobacter halodurans sp. nov., a marine bacterium isolated from sea tidal flat.</title>
        <authorList>
            <person name="Yoo Y."/>
            <person name="Lee D.W."/>
            <person name="Kim B.S."/>
            <person name="Kim J.-J."/>
        </authorList>
    </citation>
    <scope>NUCLEOTIDE SEQUENCE [LARGE SCALE GENOMIC DNA]</scope>
    <source>
        <strain evidence="5 6">YJ-S3-2</strain>
    </source>
</reference>
<feature type="modified residue" description="4-aspartylphosphate" evidence="3">
    <location>
        <position position="54"/>
    </location>
</feature>
<evidence type="ECO:0000256" key="2">
    <source>
        <dbReference type="ARBA" id="ARBA00022553"/>
    </source>
</evidence>
<keyword evidence="2 3" id="KW-0597">Phosphoprotein</keyword>
<dbReference type="CDD" id="cd17593">
    <property type="entry name" value="REC_CheC-like"/>
    <property type="match status" value="1"/>
</dbReference>
<sequence>MSYCVLICDDSSMARKQMARALPDGWAGDVRFAEHGESALEIIREGGCDVLFLDLNMPVLDGYGVLEAVTSEDLPVMTLVVSGDIQPEARKRVLKLGAMDFIRKPTDPGQIRDILEAYGLYRAGDIAQPGLESPPASWPDEPLDLNAYLQEMSNVAMGQAADLLARLLDVFIKLPVPRVAMLAQSELVMALGAASERESYSAVCQGFNGAGLAGEALLLFSDASFDDMARLLGYEDTNRNSLEVEVLMDLSSILFGAFLKGLGDQLDLHLGLSHPTVLGQHRQVSELLEYHRDRDQQLLSIEINYTIEDYNVVCDLLILLTADSIPHLQQAIDYLTE</sequence>
<evidence type="ECO:0000259" key="4">
    <source>
        <dbReference type="PROSITE" id="PS50110"/>
    </source>
</evidence>
<dbReference type="Pfam" id="PF00072">
    <property type="entry name" value="Response_reg"/>
    <property type="match status" value="1"/>
</dbReference>
<dbReference type="InterPro" id="IPR011006">
    <property type="entry name" value="CheY-like_superfamily"/>
</dbReference>
<dbReference type="Proteomes" id="UP000313645">
    <property type="component" value="Unassembled WGS sequence"/>
</dbReference>
<evidence type="ECO:0000256" key="3">
    <source>
        <dbReference type="PROSITE-ProRule" id="PRU00169"/>
    </source>
</evidence>
<dbReference type="SUPFAM" id="SSF52172">
    <property type="entry name" value="CheY-like"/>
    <property type="match status" value="1"/>
</dbReference>
<dbReference type="CDD" id="cd17910">
    <property type="entry name" value="CheC_ClassII"/>
    <property type="match status" value="1"/>
</dbReference>
<keyword evidence="6" id="KW-1185">Reference proteome</keyword>
<dbReference type="InterPro" id="IPR050595">
    <property type="entry name" value="Bact_response_regulator"/>
</dbReference>
<protein>
    <submittedName>
        <fullName evidence="5">Response regulator</fullName>
    </submittedName>
</protein>
<dbReference type="SUPFAM" id="SSF103039">
    <property type="entry name" value="CheC-like"/>
    <property type="match status" value="1"/>
</dbReference>
<name>A0ABY1ZLR8_9GAMM</name>
<organism evidence="5 6">
    <name type="scientific">Marinobacter halodurans</name>
    <dbReference type="NCBI Taxonomy" id="2528979"/>
    <lineage>
        <taxon>Bacteria</taxon>
        <taxon>Pseudomonadati</taxon>
        <taxon>Pseudomonadota</taxon>
        <taxon>Gammaproteobacteria</taxon>
        <taxon>Pseudomonadales</taxon>
        <taxon>Marinobacteraceae</taxon>
        <taxon>Marinobacter</taxon>
    </lineage>
</organism>
<gene>
    <name evidence="5" type="ORF">EZI54_08170</name>
</gene>
<dbReference type="Gene3D" id="3.40.50.2300">
    <property type="match status" value="1"/>
</dbReference>
<dbReference type="EMBL" id="SJDL01000010">
    <property type="protein sequence ID" value="TBW56620.1"/>
    <property type="molecule type" value="Genomic_DNA"/>
</dbReference>
<comment type="caution">
    <text evidence="5">The sequence shown here is derived from an EMBL/GenBank/DDBJ whole genome shotgun (WGS) entry which is preliminary data.</text>
</comment>
<dbReference type="InterPro" id="IPR001789">
    <property type="entry name" value="Sig_transdc_resp-reg_receiver"/>
</dbReference>
<dbReference type="RefSeq" id="WP_131480864.1">
    <property type="nucleotide sequence ID" value="NZ_SJDL01000010.1"/>
</dbReference>
<dbReference type="PANTHER" id="PTHR44591">
    <property type="entry name" value="STRESS RESPONSE REGULATOR PROTEIN 1"/>
    <property type="match status" value="1"/>
</dbReference>
<accession>A0ABY1ZLR8</accession>
<keyword evidence="1" id="KW-0145">Chemotaxis</keyword>
<feature type="domain" description="Response regulatory" evidence="4">
    <location>
        <begin position="4"/>
        <end position="119"/>
    </location>
</feature>
<proteinExistence type="predicted"/>
<dbReference type="InterPro" id="IPR028976">
    <property type="entry name" value="CheC-like_sf"/>
</dbReference>